<evidence type="ECO:0000256" key="3">
    <source>
        <dbReference type="ARBA" id="ARBA00023237"/>
    </source>
</evidence>
<name>A0ABP9DDY4_9BACT</name>
<gene>
    <name evidence="6" type="ORF">GCM10023331_17330</name>
</gene>
<dbReference type="Pfam" id="PF07715">
    <property type="entry name" value="Plug"/>
    <property type="match status" value="1"/>
</dbReference>
<reference evidence="7" key="1">
    <citation type="journal article" date="2019" name="Int. J. Syst. Evol. Microbiol.">
        <title>The Global Catalogue of Microorganisms (GCM) 10K type strain sequencing project: providing services to taxonomists for standard genome sequencing and annotation.</title>
        <authorList>
            <consortium name="The Broad Institute Genomics Platform"/>
            <consortium name="The Broad Institute Genome Sequencing Center for Infectious Disease"/>
            <person name="Wu L."/>
            <person name="Ma J."/>
        </authorList>
    </citation>
    <scope>NUCLEOTIDE SEQUENCE [LARGE SCALE GENOMIC DNA]</scope>
    <source>
        <strain evidence="7">JCM 18326</strain>
    </source>
</reference>
<keyword evidence="6" id="KW-0675">Receptor</keyword>
<feature type="domain" description="TonB-dependent receptor plug" evidence="5">
    <location>
        <begin position="134"/>
        <end position="218"/>
    </location>
</feature>
<evidence type="ECO:0000256" key="2">
    <source>
        <dbReference type="ARBA" id="ARBA00023136"/>
    </source>
</evidence>
<feature type="chain" id="PRO_5046337417" evidence="4">
    <location>
        <begin position="25"/>
        <end position="763"/>
    </location>
</feature>
<dbReference type="SUPFAM" id="SSF49464">
    <property type="entry name" value="Carboxypeptidase regulatory domain-like"/>
    <property type="match status" value="1"/>
</dbReference>
<keyword evidence="2" id="KW-0472">Membrane</keyword>
<dbReference type="InterPro" id="IPR036942">
    <property type="entry name" value="Beta-barrel_TonB_sf"/>
</dbReference>
<organism evidence="6 7">
    <name type="scientific">Algivirga pacifica</name>
    <dbReference type="NCBI Taxonomy" id="1162670"/>
    <lineage>
        <taxon>Bacteria</taxon>
        <taxon>Pseudomonadati</taxon>
        <taxon>Bacteroidota</taxon>
        <taxon>Cytophagia</taxon>
        <taxon>Cytophagales</taxon>
        <taxon>Flammeovirgaceae</taxon>
        <taxon>Algivirga</taxon>
    </lineage>
</organism>
<evidence type="ECO:0000259" key="5">
    <source>
        <dbReference type="Pfam" id="PF07715"/>
    </source>
</evidence>
<evidence type="ECO:0000313" key="6">
    <source>
        <dbReference type="EMBL" id="GAA4832636.1"/>
    </source>
</evidence>
<evidence type="ECO:0000313" key="7">
    <source>
        <dbReference type="Proteomes" id="UP001500298"/>
    </source>
</evidence>
<evidence type="ECO:0000256" key="1">
    <source>
        <dbReference type="ARBA" id="ARBA00004442"/>
    </source>
</evidence>
<feature type="signal peptide" evidence="4">
    <location>
        <begin position="1"/>
        <end position="24"/>
    </location>
</feature>
<keyword evidence="7" id="KW-1185">Reference proteome</keyword>
<accession>A0ABP9DDY4</accession>
<dbReference type="EMBL" id="BAABJX010000026">
    <property type="protein sequence ID" value="GAA4832636.1"/>
    <property type="molecule type" value="Genomic_DNA"/>
</dbReference>
<dbReference type="SUPFAM" id="SSF56935">
    <property type="entry name" value="Porins"/>
    <property type="match status" value="1"/>
</dbReference>
<dbReference type="Gene3D" id="2.40.170.20">
    <property type="entry name" value="TonB-dependent receptor, beta-barrel domain"/>
    <property type="match status" value="1"/>
</dbReference>
<dbReference type="Proteomes" id="UP001500298">
    <property type="component" value="Unassembled WGS sequence"/>
</dbReference>
<comment type="subcellular location">
    <subcellularLocation>
        <location evidence="1">Cell outer membrane</location>
    </subcellularLocation>
</comment>
<dbReference type="InterPro" id="IPR008969">
    <property type="entry name" value="CarboxyPept-like_regulatory"/>
</dbReference>
<protein>
    <submittedName>
        <fullName evidence="6">TonB-dependent receptor</fullName>
    </submittedName>
</protein>
<comment type="caution">
    <text evidence="6">The sequence shown here is derived from an EMBL/GenBank/DDBJ whole genome shotgun (WGS) entry which is preliminary data.</text>
</comment>
<dbReference type="Gene3D" id="2.60.40.1120">
    <property type="entry name" value="Carboxypeptidase-like, regulatory domain"/>
    <property type="match status" value="1"/>
</dbReference>
<proteinExistence type="predicted"/>
<keyword evidence="3" id="KW-0998">Cell outer membrane</keyword>
<sequence>MSSFYPTILFLLGFSILSISSTSAQEKATVEGKVLDQLSKQPLFNVKVTAIQSDTLKTATDLSGSFTLPLREGPATILLSYERMSRTTQVVIRKDLPLTLLFDRQKELKTVEVKGQKDSPFHTQSIAIERAVLQRIPTMGIQDPIKALQILPGVKPGQEGTTGLHVRGGSPDQTITLLDDARLYNISHFWGFVSSYNEDIIERTTLFKGDIPAHYGGGLSSVLSTKSRDSLDYRFKLNLNPILSSFSGQLKSPNEKHHLIMAGRRSFTDVLALIGGEGSGAPNFLFYDVNLKSHSKLSSKTTWRNHLFLSRDRFLQHSGNFSYSDHRYSLNWTNMAVSSQWQHQFTDEHTLNLKAYYSAYQNDILVEDLSPEEERGPDRDIRSNIRDYGVQIDNTIQTTWGNIQVGGSVAHQELLPQVNTFSENPNDSLAEEYSLSLLNSALYVNYSKSIGEKISLSAGLRGGYLHYFDKEENDLYLLPRVSLKYQVNEQLSIAPSYSQMVQPFQQLNNLNGRLPLDTWVTATDLHPTAKATQYALDLQYQSPKKWEVTLSGYYKEMENLLAYKDPGNTMFGFQENWQELVETGTGTAYGAEILLKKESKKWMGMLGYTLSWSNRQFPTLNNGNTFPYTFDRRHDLSLFGAYNFNKDKQISFNFVYFTGSAFTIQDSKQLTASLMPGASPLESIGNVGGINRHRLPAYHRMDISYQSKKLRQRNGQESLRTWSFSLYNLYSNPNPLYIYYYNNQYWKQSGFPLIPMVSYIVQF</sequence>
<dbReference type="InterPro" id="IPR012910">
    <property type="entry name" value="Plug_dom"/>
</dbReference>
<evidence type="ECO:0000256" key="4">
    <source>
        <dbReference type="SAM" id="SignalP"/>
    </source>
</evidence>
<keyword evidence="4" id="KW-0732">Signal</keyword>